<name>M0QG65_9ACTN</name>
<organism evidence="8 9">
    <name type="scientific">Gordonia soli NBRC 108243</name>
    <dbReference type="NCBI Taxonomy" id="1223545"/>
    <lineage>
        <taxon>Bacteria</taxon>
        <taxon>Bacillati</taxon>
        <taxon>Actinomycetota</taxon>
        <taxon>Actinomycetes</taxon>
        <taxon>Mycobacteriales</taxon>
        <taxon>Gordoniaceae</taxon>
        <taxon>Gordonia</taxon>
    </lineage>
</organism>
<accession>M0QG65</accession>
<dbReference type="GO" id="GO:0003824">
    <property type="term" value="F:catalytic activity"/>
    <property type="evidence" value="ECO:0007669"/>
    <property type="project" value="InterPro"/>
</dbReference>
<keyword evidence="4" id="KW-0479">Metal-binding</keyword>
<proteinExistence type="predicted"/>
<evidence type="ECO:0000256" key="1">
    <source>
        <dbReference type="ARBA" id="ARBA00001933"/>
    </source>
</evidence>
<evidence type="ECO:0000256" key="5">
    <source>
        <dbReference type="ARBA" id="ARBA00022898"/>
    </source>
</evidence>
<evidence type="ECO:0000256" key="4">
    <source>
        <dbReference type="ARBA" id="ARBA00022723"/>
    </source>
</evidence>
<dbReference type="OrthoDB" id="9768064at2"/>
<keyword evidence="9" id="KW-1185">Reference proteome</keyword>
<dbReference type="SFLD" id="SFLDS00029">
    <property type="entry name" value="Radical_SAM"/>
    <property type="match status" value="1"/>
</dbReference>
<evidence type="ECO:0000256" key="2">
    <source>
        <dbReference type="ARBA" id="ARBA00022485"/>
    </source>
</evidence>
<gene>
    <name evidence="8" type="ORF">GS4_08_00180</name>
</gene>
<dbReference type="STRING" id="1223545.GS4_08_00180"/>
<dbReference type="InterPro" id="IPR003739">
    <property type="entry name" value="Lys_aminomutase/Glu_NH3_mut"/>
</dbReference>
<dbReference type="InterPro" id="IPR013785">
    <property type="entry name" value="Aldolase_TIM"/>
</dbReference>
<keyword evidence="3" id="KW-0949">S-adenosyl-L-methionine</keyword>
<evidence type="ECO:0008006" key="10">
    <source>
        <dbReference type="Google" id="ProtNLM"/>
    </source>
</evidence>
<dbReference type="Gene3D" id="3.20.20.70">
    <property type="entry name" value="Aldolase class I"/>
    <property type="match status" value="1"/>
</dbReference>
<sequence length="449" mass="51114">MLTTERPKLKATPGPRLSRLPHIQHLDADTRHEIDVVSAILPFKVNNYVLDELIDWDRAPDDPIYRLTFPHRDMLSPELFDGVAALLRSDLARPERTAEIARLRMQLNPHPGDQLQANVPQMDDEPVNGLQHKYRETVLVFPGQGQTCHSYCGYCFRWAQFIGIADLKQATPGPDPALGYLRNHREVSDVLFTGGDPMIMSTERLKEYVEPLLDWPYDHVRNLRFGTKALGYWPYRFTTDTDADELLRFIERLSDSGKQVAIMTHFSHPRELDTTAVRTAIRRLRDAGAILRAQAPIVRHVNDDAETWASMWRTMTHLGISPYYMFVERDTGASNYFELPLHNAYQVYRDALSSVSGLERTARGPVMSASPGKVIIDGIADVAGERVFCCRFLQARDPNWVGRPFFAAFDEQAVWFDDLRPAFGQNWFWDSNSNIDGHPAGTTQTACVI</sequence>
<keyword evidence="7" id="KW-0411">Iron-sulfur</keyword>
<dbReference type="SFLD" id="SFLDG01070">
    <property type="entry name" value="PLP-dependent"/>
    <property type="match status" value="1"/>
</dbReference>
<dbReference type="SUPFAM" id="SSF102114">
    <property type="entry name" value="Radical SAM enzymes"/>
    <property type="match status" value="1"/>
</dbReference>
<dbReference type="InterPro" id="IPR058240">
    <property type="entry name" value="rSAM_sf"/>
</dbReference>
<keyword evidence="2" id="KW-0004">4Fe-4S</keyword>
<dbReference type="AlphaFoldDB" id="M0QG65"/>
<comment type="caution">
    <text evidence="8">The sequence shown here is derived from an EMBL/GenBank/DDBJ whole genome shotgun (WGS) entry which is preliminary data.</text>
</comment>
<dbReference type="PANTHER" id="PTHR30538:SF0">
    <property type="entry name" value="L-LYSINE 2,3-AMINOMUTASE AQ_1632-RELATED"/>
    <property type="match status" value="1"/>
</dbReference>
<comment type="cofactor">
    <cofactor evidence="1">
        <name>pyridoxal 5'-phosphate</name>
        <dbReference type="ChEBI" id="CHEBI:597326"/>
    </cofactor>
</comment>
<dbReference type="CDD" id="cd01335">
    <property type="entry name" value="Radical_SAM"/>
    <property type="match status" value="1"/>
</dbReference>
<evidence type="ECO:0000313" key="8">
    <source>
        <dbReference type="EMBL" id="GAC67434.1"/>
    </source>
</evidence>
<reference evidence="8 9" key="1">
    <citation type="submission" date="2013-01" db="EMBL/GenBank/DDBJ databases">
        <title>Whole genome shotgun sequence of Gordonia soli NBRC 108243.</title>
        <authorList>
            <person name="Isaki-Nakamura S."/>
            <person name="Hosoyama A."/>
            <person name="Tsuchikane K."/>
            <person name="Ando Y."/>
            <person name="Baba S."/>
            <person name="Ohji S."/>
            <person name="Hamada M."/>
            <person name="Tamura T."/>
            <person name="Yamazoe A."/>
            <person name="Yamazaki S."/>
            <person name="Fujita N."/>
        </authorList>
    </citation>
    <scope>NUCLEOTIDE SEQUENCE [LARGE SCALE GENOMIC DNA]</scope>
    <source>
        <strain evidence="8 9">NBRC 108243</strain>
    </source>
</reference>
<keyword evidence="5" id="KW-0663">Pyridoxal phosphate</keyword>
<dbReference type="EMBL" id="BANX01000008">
    <property type="protein sequence ID" value="GAC67434.1"/>
    <property type="molecule type" value="Genomic_DNA"/>
</dbReference>
<dbReference type="GO" id="GO:0046872">
    <property type="term" value="F:metal ion binding"/>
    <property type="evidence" value="ECO:0007669"/>
    <property type="project" value="UniProtKB-KW"/>
</dbReference>
<dbReference type="Proteomes" id="UP000011666">
    <property type="component" value="Unassembled WGS sequence"/>
</dbReference>
<evidence type="ECO:0000256" key="3">
    <source>
        <dbReference type="ARBA" id="ARBA00022691"/>
    </source>
</evidence>
<dbReference type="PANTHER" id="PTHR30538">
    <property type="entry name" value="LYSINE 2,3-AMINOMUTASE-RELATED"/>
    <property type="match status" value="1"/>
</dbReference>
<keyword evidence="6" id="KW-0408">Iron</keyword>
<evidence type="ECO:0000313" key="9">
    <source>
        <dbReference type="Proteomes" id="UP000011666"/>
    </source>
</evidence>
<dbReference type="RefSeq" id="WP_007618622.1">
    <property type="nucleotide sequence ID" value="NZ_BANX01000008.1"/>
</dbReference>
<evidence type="ECO:0000256" key="6">
    <source>
        <dbReference type="ARBA" id="ARBA00023004"/>
    </source>
</evidence>
<protein>
    <recommendedName>
        <fullName evidence="10">L-lysine 2,3-aminomutase</fullName>
    </recommendedName>
</protein>
<evidence type="ECO:0000256" key="7">
    <source>
        <dbReference type="ARBA" id="ARBA00023014"/>
    </source>
</evidence>
<dbReference type="InterPro" id="IPR007197">
    <property type="entry name" value="rSAM"/>
</dbReference>
<dbReference type="eggNOG" id="COG1509">
    <property type="taxonomic scope" value="Bacteria"/>
</dbReference>
<dbReference type="GO" id="GO:0051539">
    <property type="term" value="F:4 iron, 4 sulfur cluster binding"/>
    <property type="evidence" value="ECO:0007669"/>
    <property type="project" value="UniProtKB-KW"/>
</dbReference>